<sequence>VLLVQEFNDLRIEPIVALLNRLQETPQCVCGHSKHTGECRVSKDGFGMSSRTCDCKHYQTHTEQAYQQSVKALGIKADQASTIAAKAEQKLACREQTIRRLESDVAKLTRSRDSLLRRSRKSGAKRR</sequence>
<comment type="caution">
    <text evidence="2">The sequence shown here is derived from an EMBL/GenBank/DDBJ whole genome shotgun (WGS) entry which is preliminary data.</text>
</comment>
<reference evidence="2" key="1">
    <citation type="journal article" date="2015" name="Nature">
        <title>Complex archaea that bridge the gap between prokaryotes and eukaryotes.</title>
        <authorList>
            <person name="Spang A."/>
            <person name="Saw J.H."/>
            <person name="Jorgensen S.L."/>
            <person name="Zaremba-Niedzwiedzka K."/>
            <person name="Martijn J."/>
            <person name="Lind A.E."/>
            <person name="van Eijk R."/>
            <person name="Schleper C."/>
            <person name="Guy L."/>
            <person name="Ettema T.J."/>
        </authorList>
    </citation>
    <scope>NUCLEOTIDE SEQUENCE</scope>
</reference>
<evidence type="ECO:0000313" key="2">
    <source>
        <dbReference type="EMBL" id="KKL71091.1"/>
    </source>
</evidence>
<evidence type="ECO:0000256" key="1">
    <source>
        <dbReference type="SAM" id="Coils"/>
    </source>
</evidence>
<accession>A0A0F9EXW2</accession>
<dbReference type="EMBL" id="LAZR01025693">
    <property type="protein sequence ID" value="KKL71091.1"/>
    <property type="molecule type" value="Genomic_DNA"/>
</dbReference>
<dbReference type="AlphaFoldDB" id="A0A0F9EXW2"/>
<feature type="non-terminal residue" evidence="2">
    <location>
        <position position="1"/>
    </location>
</feature>
<name>A0A0F9EXW2_9ZZZZ</name>
<protein>
    <submittedName>
        <fullName evidence="2">Uncharacterized protein</fullName>
    </submittedName>
</protein>
<organism evidence="2">
    <name type="scientific">marine sediment metagenome</name>
    <dbReference type="NCBI Taxonomy" id="412755"/>
    <lineage>
        <taxon>unclassified sequences</taxon>
        <taxon>metagenomes</taxon>
        <taxon>ecological metagenomes</taxon>
    </lineage>
</organism>
<feature type="coiled-coil region" evidence="1">
    <location>
        <begin position="84"/>
        <end position="118"/>
    </location>
</feature>
<proteinExistence type="predicted"/>
<gene>
    <name evidence="2" type="ORF">LCGC14_2098360</name>
</gene>
<keyword evidence="1" id="KW-0175">Coiled coil</keyword>